<reference evidence="10" key="1">
    <citation type="submission" date="2017-11" db="EMBL/GenBank/DDBJ databases">
        <title>Complete Genome Sequence of Kyrpidia sp. Strain EA-1, a thermophilic, hydrogen-oxidizing Bacterium, isolated from the Azores.</title>
        <authorList>
            <person name="Reiner J.E."/>
            <person name="Lapp C.J."/>
            <person name="Bunk B."/>
            <person name="Gescher J."/>
        </authorList>
    </citation>
    <scope>NUCLEOTIDE SEQUENCE [LARGE SCALE GENOMIC DNA]</scope>
    <source>
        <strain evidence="10">EA-1</strain>
    </source>
</reference>
<dbReference type="InterPro" id="IPR000878">
    <property type="entry name" value="4pyrrol_Mease"/>
</dbReference>
<keyword evidence="5 9" id="KW-0808">Transferase</keyword>
<comment type="similarity">
    <text evidence="2 7">Belongs to the precorrin methyltransferase family.</text>
</comment>
<dbReference type="GO" id="GO:0030788">
    <property type="term" value="F:precorrin-2 C20-methyltransferase activity"/>
    <property type="evidence" value="ECO:0007669"/>
    <property type="project" value="InterPro"/>
</dbReference>
<dbReference type="OrthoDB" id="9804789at2"/>
<dbReference type="Gene3D" id="3.40.1010.10">
    <property type="entry name" value="Cobalt-precorrin-4 Transmethylase, Domain 1"/>
    <property type="match status" value="1"/>
</dbReference>
<dbReference type="InterPro" id="IPR006364">
    <property type="entry name" value="CobI/CbiL/CobIJ_dom"/>
</dbReference>
<dbReference type="CDD" id="cd11645">
    <property type="entry name" value="Precorrin_2_C20_MT"/>
    <property type="match status" value="1"/>
</dbReference>
<keyword evidence="10" id="KW-1185">Reference proteome</keyword>
<evidence type="ECO:0000256" key="4">
    <source>
        <dbReference type="ARBA" id="ARBA00022603"/>
    </source>
</evidence>
<evidence type="ECO:0000256" key="7">
    <source>
        <dbReference type="PIRNR" id="PIRNR036427"/>
    </source>
</evidence>
<proteinExistence type="inferred from homology"/>
<protein>
    <submittedName>
        <fullName evidence="9">Precorrin-2 C(20)-methyltransferase</fullName>
    </submittedName>
</protein>
<dbReference type="Pfam" id="PF00590">
    <property type="entry name" value="TP_methylase"/>
    <property type="match status" value="1"/>
</dbReference>
<dbReference type="RefSeq" id="WP_100666972.1">
    <property type="nucleotide sequence ID" value="NZ_CP024955.1"/>
</dbReference>
<evidence type="ECO:0000259" key="8">
    <source>
        <dbReference type="Pfam" id="PF00590"/>
    </source>
</evidence>
<evidence type="ECO:0000256" key="3">
    <source>
        <dbReference type="ARBA" id="ARBA00022573"/>
    </source>
</evidence>
<keyword evidence="4 9" id="KW-0489">Methyltransferase</keyword>
<name>A0A2K8N6R1_9BACL</name>
<dbReference type="InterPro" id="IPR012382">
    <property type="entry name" value="CobI/CbiL"/>
</dbReference>
<dbReference type="PIRSF" id="PIRSF036427">
    <property type="entry name" value="Precrrn-2_mtase"/>
    <property type="match status" value="1"/>
</dbReference>
<evidence type="ECO:0000313" key="9">
    <source>
        <dbReference type="EMBL" id="ATY84142.1"/>
    </source>
</evidence>
<comment type="pathway">
    <text evidence="1">Cofactor biosynthesis; adenosylcobalamin biosynthesis.</text>
</comment>
<evidence type="ECO:0000256" key="1">
    <source>
        <dbReference type="ARBA" id="ARBA00004953"/>
    </source>
</evidence>
<dbReference type="SUPFAM" id="SSF53790">
    <property type="entry name" value="Tetrapyrrole methylase"/>
    <property type="match status" value="1"/>
</dbReference>
<dbReference type="InterPro" id="IPR014777">
    <property type="entry name" value="4pyrrole_Mease_sub1"/>
</dbReference>
<dbReference type="GO" id="GO:0032259">
    <property type="term" value="P:methylation"/>
    <property type="evidence" value="ECO:0007669"/>
    <property type="project" value="UniProtKB-KW"/>
</dbReference>
<dbReference type="GO" id="GO:0009236">
    <property type="term" value="P:cobalamin biosynthetic process"/>
    <property type="evidence" value="ECO:0007669"/>
    <property type="project" value="UniProtKB-UniRule"/>
</dbReference>
<evidence type="ECO:0000256" key="2">
    <source>
        <dbReference type="ARBA" id="ARBA00005879"/>
    </source>
</evidence>
<dbReference type="Gene3D" id="3.30.950.10">
    <property type="entry name" value="Methyltransferase, Cobalt-precorrin-4 Transmethylase, Domain 2"/>
    <property type="match status" value="1"/>
</dbReference>
<dbReference type="PANTHER" id="PTHR43467:SF2">
    <property type="entry name" value="COBALT-PRECORRIN-2 C(20)-METHYLTRANSFERASE"/>
    <property type="match status" value="1"/>
</dbReference>
<dbReference type="AlphaFoldDB" id="A0A2K8N6R1"/>
<sequence length="241" mass="27041">MADRLGKLFVLGVGPGDPEWLTLRAHRILREAPVVAYPQKMRSGESYALSIVESLLPTPGPERLGLVFPMTRDPEKLRIQWEETVNRVWEKLSAGRDVAFITEGHPYLYSTAIHLVRLLRRLHPGVEVEVVPGVSSPGGAAVRLDIPLADGDERVGIIPAVNDREAMRRALADHDTVVFLKVAKVMDMMVDLLEELHLVDRAAVVTKCGTPDEQVFRDVRELRGRELEYLTLMIVKKGEER</sequence>
<dbReference type="UniPathway" id="UPA00148"/>
<dbReference type="InterPro" id="IPR014776">
    <property type="entry name" value="4pyrrole_Mease_sub2"/>
</dbReference>
<dbReference type="Proteomes" id="UP000231932">
    <property type="component" value="Chromosome"/>
</dbReference>
<gene>
    <name evidence="9" type="primary">cobI</name>
    <name evidence="9" type="ORF">CVV65_03570</name>
</gene>
<keyword evidence="3" id="KW-0169">Cobalamin biosynthesis</keyword>
<accession>A0A2K8N6R1</accession>
<dbReference type="EMBL" id="CP024955">
    <property type="protein sequence ID" value="ATY84142.1"/>
    <property type="molecule type" value="Genomic_DNA"/>
</dbReference>
<evidence type="ECO:0000256" key="6">
    <source>
        <dbReference type="ARBA" id="ARBA00022691"/>
    </source>
</evidence>
<organism evidence="9 10">
    <name type="scientific">Kyrpidia spormannii</name>
    <dbReference type="NCBI Taxonomy" id="2055160"/>
    <lineage>
        <taxon>Bacteria</taxon>
        <taxon>Bacillati</taxon>
        <taxon>Bacillota</taxon>
        <taxon>Bacilli</taxon>
        <taxon>Bacillales</taxon>
        <taxon>Alicyclobacillaceae</taxon>
        <taxon>Kyrpidia</taxon>
    </lineage>
</organism>
<evidence type="ECO:0000313" key="10">
    <source>
        <dbReference type="Proteomes" id="UP000231932"/>
    </source>
</evidence>
<feature type="domain" description="Tetrapyrrole methylase" evidence="8">
    <location>
        <begin position="7"/>
        <end position="218"/>
    </location>
</feature>
<keyword evidence="6" id="KW-0949">S-adenosyl-L-methionine</keyword>
<dbReference type="InterPro" id="IPR035996">
    <property type="entry name" value="4pyrrol_Methylase_sf"/>
</dbReference>
<dbReference type="NCBIfam" id="TIGR01467">
    <property type="entry name" value="cobI_cbiL"/>
    <property type="match status" value="1"/>
</dbReference>
<evidence type="ECO:0000256" key="5">
    <source>
        <dbReference type="ARBA" id="ARBA00022679"/>
    </source>
</evidence>
<dbReference type="KEGG" id="kyr:CVV65_03570"/>
<dbReference type="PANTHER" id="PTHR43467">
    <property type="entry name" value="COBALT-PRECORRIN-2 C(20)-METHYLTRANSFERASE"/>
    <property type="match status" value="1"/>
</dbReference>